<feature type="domain" description="Ribbon-helix-helix" evidence="1">
    <location>
        <begin position="10"/>
        <end position="74"/>
    </location>
</feature>
<proteinExistence type="predicted"/>
<reference evidence="2 3" key="1">
    <citation type="submission" date="2014-09" db="EMBL/GenBank/DDBJ databases">
        <title>Genome sequencing of Methyloceanibacter caenitepidi Gela4.</title>
        <authorList>
            <person name="Takeuchi M."/>
            <person name="Susumu S."/>
            <person name="Kamagata Y."/>
            <person name="Oshima K."/>
            <person name="Hattori M."/>
            <person name="Iwasaki W."/>
        </authorList>
    </citation>
    <scope>NUCLEOTIDE SEQUENCE [LARGE SCALE GENOMIC DNA]</scope>
    <source>
        <strain evidence="2 3">Gela4</strain>
    </source>
</reference>
<sequence length="85" mass="9572">MATARNKARNKRSLTIARHRTSVSLEQPFWDALTEIARDQGKSIAELVGEIDQERTERGDGTSLSAALRLYVLARMKDARKQQTS</sequence>
<dbReference type="HOGENOM" id="CLU_155738_3_0_5"/>
<dbReference type="OrthoDB" id="7477016at2"/>
<dbReference type="STRING" id="1384459.GL4_1596"/>
<dbReference type="Proteomes" id="UP000031643">
    <property type="component" value="Chromosome"/>
</dbReference>
<evidence type="ECO:0000313" key="2">
    <source>
        <dbReference type="EMBL" id="BAQ17051.1"/>
    </source>
</evidence>
<dbReference type="InterPro" id="IPR027373">
    <property type="entry name" value="RHH_dom"/>
</dbReference>
<organism evidence="2 3">
    <name type="scientific">Methyloceanibacter caenitepidi</name>
    <dbReference type="NCBI Taxonomy" id="1384459"/>
    <lineage>
        <taxon>Bacteria</taxon>
        <taxon>Pseudomonadati</taxon>
        <taxon>Pseudomonadota</taxon>
        <taxon>Alphaproteobacteria</taxon>
        <taxon>Hyphomicrobiales</taxon>
        <taxon>Hyphomicrobiaceae</taxon>
        <taxon>Methyloceanibacter</taxon>
    </lineage>
</organism>
<accession>A0A0A8K2P1</accession>
<dbReference type="AlphaFoldDB" id="A0A0A8K2P1"/>
<dbReference type="EMBL" id="AP014648">
    <property type="protein sequence ID" value="BAQ17051.1"/>
    <property type="molecule type" value="Genomic_DNA"/>
</dbReference>
<dbReference type="InterPro" id="IPR038268">
    <property type="entry name" value="RHH_sf"/>
</dbReference>
<dbReference type="Pfam" id="PF13467">
    <property type="entry name" value="RHH_4"/>
    <property type="match status" value="1"/>
</dbReference>
<evidence type="ECO:0000313" key="3">
    <source>
        <dbReference type="Proteomes" id="UP000031643"/>
    </source>
</evidence>
<gene>
    <name evidence="2" type="ORF">GL4_1596</name>
</gene>
<name>A0A0A8K2P1_9HYPH</name>
<dbReference type="Gene3D" id="1.10.3990.20">
    <property type="entry name" value="protein bp1543"/>
    <property type="match status" value="1"/>
</dbReference>
<dbReference type="KEGG" id="mcg:GL4_1596"/>
<protein>
    <recommendedName>
        <fullName evidence="1">Ribbon-helix-helix domain-containing protein</fullName>
    </recommendedName>
</protein>
<evidence type="ECO:0000259" key="1">
    <source>
        <dbReference type="Pfam" id="PF13467"/>
    </source>
</evidence>
<keyword evidence="3" id="KW-1185">Reference proteome</keyword>
<dbReference type="RefSeq" id="WP_045366371.1">
    <property type="nucleotide sequence ID" value="NZ_AP014648.1"/>
</dbReference>